<keyword evidence="4 7" id="KW-0479">Metal-binding</keyword>
<evidence type="ECO:0000256" key="7">
    <source>
        <dbReference type="RuleBase" id="RU364068"/>
    </source>
</evidence>
<dbReference type="PRINTS" id="PR00377">
    <property type="entry name" value="IMPHPHTASES"/>
</dbReference>
<keyword evidence="5 7" id="KW-0378">Hydrolase</keyword>
<evidence type="ECO:0000256" key="5">
    <source>
        <dbReference type="ARBA" id="ARBA00022801"/>
    </source>
</evidence>
<dbReference type="EMBL" id="JBEVYD010000008">
    <property type="protein sequence ID" value="KAL3231186.1"/>
    <property type="molecule type" value="Genomic_DNA"/>
</dbReference>
<evidence type="ECO:0000256" key="6">
    <source>
        <dbReference type="ARBA" id="ARBA00022842"/>
    </source>
</evidence>
<name>A0ABR4NS70_9SACH</name>
<dbReference type="Gene3D" id="3.30.540.10">
    <property type="entry name" value="Fructose-1,6-Bisphosphatase, subunit A, domain 1"/>
    <property type="match status" value="1"/>
</dbReference>
<dbReference type="PANTHER" id="PTHR20854:SF4">
    <property type="entry name" value="INOSITOL-1-MONOPHOSPHATASE-RELATED"/>
    <property type="match status" value="1"/>
</dbReference>
<evidence type="ECO:0000256" key="4">
    <source>
        <dbReference type="ARBA" id="ARBA00022723"/>
    </source>
</evidence>
<dbReference type="InterPro" id="IPR033942">
    <property type="entry name" value="IMPase"/>
</dbReference>
<evidence type="ECO:0000256" key="1">
    <source>
        <dbReference type="ARBA" id="ARBA00001033"/>
    </source>
</evidence>
<evidence type="ECO:0000256" key="2">
    <source>
        <dbReference type="ARBA" id="ARBA00001946"/>
    </source>
</evidence>
<accession>A0ABR4NS70</accession>
<comment type="catalytic activity">
    <reaction evidence="1 7">
        <text>a myo-inositol phosphate + H2O = myo-inositol + phosphate</text>
        <dbReference type="Rhea" id="RHEA:24056"/>
        <dbReference type="ChEBI" id="CHEBI:15377"/>
        <dbReference type="ChEBI" id="CHEBI:17268"/>
        <dbReference type="ChEBI" id="CHEBI:43474"/>
        <dbReference type="ChEBI" id="CHEBI:84139"/>
        <dbReference type="EC" id="3.1.3.25"/>
    </reaction>
</comment>
<sequence length="292" mass="32471">MLTNRELKDIEKSIVSFLYEEIGPIVKNYSGTKFESYGDKMNEVDLVTKIDKEVEKLIKAFVQEKYPDFGFIGEESYIHNVTEFNDKPTFVVDPIDGTTNFIHGFPFSCTSIGVTEGGKPVVGCVYNPHLDQLFHASAGNGAYLNDEPIKVKSRPLSLQKSIVGLEGGSERKDGPEDNFSKKMDIYKSLLSENGAFVHGFRSMGSAAMNLCYVAMGYMDSYWEGGCWAWDVCAGWCILAEVGGTVVGGSPGEWDIPINNRCYLAVRGGYTSQDGLTDYINEFWSYITTPLEY</sequence>
<evidence type="ECO:0000256" key="3">
    <source>
        <dbReference type="ARBA" id="ARBA00009759"/>
    </source>
</evidence>
<dbReference type="PROSITE" id="PS00630">
    <property type="entry name" value="IMP_2"/>
    <property type="match status" value="1"/>
</dbReference>
<dbReference type="InterPro" id="IPR020550">
    <property type="entry name" value="Inositol_monophosphatase_CS"/>
</dbReference>
<reference evidence="8 9" key="1">
    <citation type="submission" date="2024-05" db="EMBL/GenBank/DDBJ databases">
        <title>Long read based assembly of the Candida bracarensis genome reveals expanded adhesin content.</title>
        <authorList>
            <person name="Marcet-Houben M."/>
            <person name="Ksiezopolska E."/>
            <person name="Gabaldon T."/>
        </authorList>
    </citation>
    <scope>NUCLEOTIDE SEQUENCE [LARGE SCALE GENOMIC DNA]</scope>
    <source>
        <strain evidence="8 9">CBM6</strain>
    </source>
</reference>
<comment type="cofactor">
    <cofactor evidence="2 7">
        <name>Mg(2+)</name>
        <dbReference type="ChEBI" id="CHEBI:18420"/>
    </cofactor>
</comment>
<proteinExistence type="inferred from homology"/>
<comment type="caution">
    <text evidence="8">The sequence shown here is derived from an EMBL/GenBank/DDBJ whole genome shotgun (WGS) entry which is preliminary data.</text>
</comment>
<evidence type="ECO:0000313" key="9">
    <source>
        <dbReference type="Proteomes" id="UP001623330"/>
    </source>
</evidence>
<comment type="pathway">
    <text evidence="7">Polyol metabolism; myo-inositol biosynthesis; myo-inositol from D-glucose 6-phosphate: step 2/2.</text>
</comment>
<protein>
    <recommendedName>
        <fullName evidence="7">Inositol-1-monophosphatase</fullName>
        <ecNumber evidence="7">3.1.3.25</ecNumber>
    </recommendedName>
</protein>
<dbReference type="CDD" id="cd01639">
    <property type="entry name" value="IMPase"/>
    <property type="match status" value="1"/>
</dbReference>
<keyword evidence="9" id="KW-1185">Reference proteome</keyword>
<dbReference type="Gene3D" id="3.40.190.80">
    <property type="match status" value="1"/>
</dbReference>
<organism evidence="8 9">
    <name type="scientific">Nakaseomyces bracarensis</name>
    <dbReference type="NCBI Taxonomy" id="273131"/>
    <lineage>
        <taxon>Eukaryota</taxon>
        <taxon>Fungi</taxon>
        <taxon>Dikarya</taxon>
        <taxon>Ascomycota</taxon>
        <taxon>Saccharomycotina</taxon>
        <taxon>Saccharomycetes</taxon>
        <taxon>Saccharomycetales</taxon>
        <taxon>Saccharomycetaceae</taxon>
        <taxon>Nakaseomyces</taxon>
    </lineage>
</organism>
<dbReference type="InterPro" id="IPR000760">
    <property type="entry name" value="Inositol_monophosphatase-like"/>
</dbReference>
<dbReference type="InterPro" id="IPR020583">
    <property type="entry name" value="Inositol_monoP_metal-BS"/>
</dbReference>
<dbReference type="PANTHER" id="PTHR20854">
    <property type="entry name" value="INOSITOL MONOPHOSPHATASE"/>
    <property type="match status" value="1"/>
</dbReference>
<dbReference type="EC" id="3.1.3.25" evidence="7"/>
<dbReference type="PROSITE" id="PS00629">
    <property type="entry name" value="IMP_1"/>
    <property type="match status" value="1"/>
</dbReference>
<dbReference type="SUPFAM" id="SSF56655">
    <property type="entry name" value="Carbohydrate phosphatase"/>
    <property type="match status" value="1"/>
</dbReference>
<dbReference type="Proteomes" id="UP001623330">
    <property type="component" value="Unassembled WGS sequence"/>
</dbReference>
<keyword evidence="6 7" id="KW-0460">Magnesium</keyword>
<dbReference type="Pfam" id="PF00459">
    <property type="entry name" value="Inositol_P"/>
    <property type="match status" value="1"/>
</dbReference>
<gene>
    <name evidence="8" type="ORF">RNJ44_00825</name>
</gene>
<evidence type="ECO:0000313" key="8">
    <source>
        <dbReference type="EMBL" id="KAL3231186.1"/>
    </source>
</evidence>
<comment type="similarity">
    <text evidence="3 7">Belongs to the inositol monophosphatase superfamily.</text>
</comment>